<dbReference type="AlphaFoldDB" id="A0A833SJW1"/>
<dbReference type="EMBL" id="WNWW01000229">
    <property type="protein sequence ID" value="KAF3428208.1"/>
    <property type="molecule type" value="Genomic_DNA"/>
</dbReference>
<reference evidence="1" key="1">
    <citation type="submission" date="2019-11" db="EMBL/GenBank/DDBJ databases">
        <title>The nuclear and mitochondrial genomes of Frieseomelitta varia - a highly eusocial stingless bee (Meliponini) with a permanently sterile worker caste.</title>
        <authorList>
            <person name="Freitas F.C.P."/>
            <person name="Lourenco A.P."/>
            <person name="Nunes F.M.F."/>
            <person name="Paschoal A.R."/>
            <person name="Abreu F.C.P."/>
            <person name="Barbin F.O."/>
            <person name="Bataglia L."/>
            <person name="Cardoso-Junior C.A.M."/>
            <person name="Cervoni M.S."/>
            <person name="Silva S.R."/>
            <person name="Dalarmi F."/>
            <person name="Del Lama M.A."/>
            <person name="Depintor T.S."/>
            <person name="Ferreira K.M."/>
            <person name="Goria P.S."/>
            <person name="Jaskot M.C."/>
            <person name="Lago D.C."/>
            <person name="Luna-Lucena D."/>
            <person name="Moda L.M."/>
            <person name="Nascimento L."/>
            <person name="Pedrino M."/>
            <person name="Rabico F.O."/>
            <person name="Sanches F.C."/>
            <person name="Santos D.E."/>
            <person name="Santos C.G."/>
            <person name="Vieira J."/>
            <person name="Lopes T.F."/>
            <person name="Barchuk A.R."/>
            <person name="Hartfelder K."/>
            <person name="Simoes Z.L.P."/>
            <person name="Bitondi M.M.G."/>
            <person name="Pinheiro D.G."/>
        </authorList>
    </citation>
    <scope>NUCLEOTIDE SEQUENCE</scope>
    <source>
        <strain evidence="1">USP_RPSP 00005682</strain>
        <tissue evidence="1">Whole individual</tissue>
    </source>
</reference>
<gene>
    <name evidence="1" type="ORF">E2986_11508</name>
</gene>
<sequence>MLQRTWQEIEYRLDLLRATNGPHIERLYGHPIERSISIKVSVSEKSDSYPNTNVFAITECTISQKSIFPTLSKRILLKHGIFISIKKYMSYRRNNTVFLKI</sequence>
<proteinExistence type="predicted"/>
<dbReference type="Proteomes" id="UP000655588">
    <property type="component" value="Unassembled WGS sequence"/>
</dbReference>
<accession>A0A833SJW1</accession>
<keyword evidence="2" id="KW-1185">Reference proteome</keyword>
<comment type="caution">
    <text evidence="1">The sequence shown here is derived from an EMBL/GenBank/DDBJ whole genome shotgun (WGS) entry which is preliminary data.</text>
</comment>
<evidence type="ECO:0000313" key="2">
    <source>
        <dbReference type="Proteomes" id="UP000655588"/>
    </source>
</evidence>
<name>A0A833SJW1_9HYME</name>
<protein>
    <submittedName>
        <fullName evidence="1">Uncharacterized protein</fullName>
    </submittedName>
</protein>
<evidence type="ECO:0000313" key="1">
    <source>
        <dbReference type="EMBL" id="KAF3428208.1"/>
    </source>
</evidence>
<organism evidence="1 2">
    <name type="scientific">Frieseomelitta varia</name>
    <dbReference type="NCBI Taxonomy" id="561572"/>
    <lineage>
        <taxon>Eukaryota</taxon>
        <taxon>Metazoa</taxon>
        <taxon>Ecdysozoa</taxon>
        <taxon>Arthropoda</taxon>
        <taxon>Hexapoda</taxon>
        <taxon>Insecta</taxon>
        <taxon>Pterygota</taxon>
        <taxon>Neoptera</taxon>
        <taxon>Endopterygota</taxon>
        <taxon>Hymenoptera</taxon>
        <taxon>Apocrita</taxon>
        <taxon>Aculeata</taxon>
        <taxon>Apoidea</taxon>
        <taxon>Anthophila</taxon>
        <taxon>Apidae</taxon>
        <taxon>Frieseomelitta</taxon>
    </lineage>
</organism>